<dbReference type="InterPro" id="IPR011765">
    <property type="entry name" value="Pept_M16_N"/>
</dbReference>
<feature type="domain" description="Peptidase M16 C-terminal" evidence="7">
    <location>
        <begin position="314"/>
        <end position="484"/>
    </location>
</feature>
<dbReference type="InterPro" id="IPR050626">
    <property type="entry name" value="Peptidase_M16"/>
</dbReference>
<dbReference type="Gene3D" id="3.30.830.10">
    <property type="entry name" value="Metalloenzyme, LuxS/M16 peptidase-like"/>
    <property type="match status" value="4"/>
</dbReference>
<evidence type="ECO:0000256" key="5">
    <source>
        <dbReference type="ARBA" id="ARBA00023049"/>
    </source>
</evidence>
<dbReference type="InterPro" id="IPR011249">
    <property type="entry name" value="Metalloenz_LuxS/M16"/>
</dbReference>
<evidence type="ECO:0000256" key="3">
    <source>
        <dbReference type="ARBA" id="ARBA00022801"/>
    </source>
</evidence>
<evidence type="ECO:0000259" key="7">
    <source>
        <dbReference type="Pfam" id="PF05193"/>
    </source>
</evidence>
<protein>
    <submittedName>
        <fullName evidence="8">Insulinase family protein</fullName>
    </submittedName>
</protein>
<keyword evidence="2" id="KW-0645">Protease</keyword>
<comment type="similarity">
    <text evidence="1">Belongs to the peptidase M16 family.</text>
</comment>
<sequence length="1030" mass="117299">MSKIPPQRISALFHVFKLFNSNHVIYNFIIYNLQISLFGAKVRKIPLPLFLSLKCCHNMNKLLKLSCLSLFLALVMSSCSSQKKYSYETVPNDPLKARIYTLDNGLKVYLTVNKETPRIQTFIAVRVGGKNDPAETTGLAHYFEHLMFKGTDKYGTQDYAAEKPLLDQIEQQFEIYRQTTDEAERKAIYHTIDSLSYEASKYAIPNEYDKLMAAIGSSGSNAYTWYDQTVYQEDIPSNQIENWAKIQADRFENNVIRGFHTELEAVYEEKNMSLTRDNSKVQEAIFSSLFPKHPYGTQTVLGTQENLKNPSITNIKNYYKQWYVPNNMAICMSGDLDPDETIALIDKYFGGLKPNPELPKLNLPKEDPITAPVVKEVLGPDAESVALAWRFPGLASKDFEVLQVVSQVLYNGKAGLIDLDLNQQQKVLNSYGYPMGLADYSAFILGGLPKQGQTLEEVKDLLLNEIKKLRAGEFDEKMLQANINNFKLYELQSMESNEGRADIFVNSFINGTNWEDEVTAIDRMAKLTKEDIVAFADKYLKEDNYAVVYKKQGKDPNEKKMTKPEITPIVSNRDVASPFLTSIQENAVKPIEPVFLDFKKDMSQLTAKSDIPVLYKQNTTNDLFQLIYVFDMGNNNDKALGTAFDYLEYLGTSDMTPEELKSEFYRLACTFYVSPGNERTYVVLSGLNENMPAAMQLFEKLLADAQVNKEAYNNLVGDILKARADAKLNQGQNFSRLMNYAMYGPKSPATNLLTEAELASMNPQELVDRIHNQNNYKHRILYYGPSSSKDLLATIEQYHQVPATLKDIPAGNEYSYLETPATKVLVAPYEAKQIYMAQISNLDKKYDPAIEPTRELYNEYFGGGMNSIVFQEMRETRGLAYSAWAGIMPPSYLKYPYTIRTQIATQNDKMIDAVNTFNDIINNMPESEAAFKLAKEGLINRMRTDRIIKSDIIWTYINAQDLGQSVDPRIKLYNDVQTMTLKDIVDFQKEWVKGRTYVYCILGDKKDLDMNKLKAVGPIEELTQEQIFGY</sequence>
<gene>
    <name evidence="8" type="ORF">GAO51_07950</name>
</gene>
<dbReference type="GO" id="GO:0046872">
    <property type="term" value="F:metal ion binding"/>
    <property type="evidence" value="ECO:0007669"/>
    <property type="project" value="InterPro"/>
</dbReference>
<dbReference type="EMBL" id="WCSY01000006">
    <property type="protein sequence ID" value="KAB4314286.1"/>
    <property type="molecule type" value="Genomic_DNA"/>
</dbReference>
<dbReference type="Pfam" id="PF05193">
    <property type="entry name" value="Peptidase_M16_C"/>
    <property type="match status" value="2"/>
</dbReference>
<reference evidence="8 9" key="1">
    <citation type="journal article" date="2019" name="Nat. Med.">
        <title>A library of human gut bacterial isolates paired with longitudinal multiomics data enables mechanistic microbiome research.</title>
        <authorList>
            <person name="Poyet M."/>
            <person name="Groussin M."/>
            <person name="Gibbons S.M."/>
            <person name="Avila-Pacheco J."/>
            <person name="Jiang X."/>
            <person name="Kearney S.M."/>
            <person name="Perrotta A.R."/>
            <person name="Berdy B."/>
            <person name="Zhao S."/>
            <person name="Lieberman T.D."/>
            <person name="Swanson P.K."/>
            <person name="Smith M."/>
            <person name="Roesemann S."/>
            <person name="Alexander J.E."/>
            <person name="Rich S.A."/>
            <person name="Livny J."/>
            <person name="Vlamakis H."/>
            <person name="Clish C."/>
            <person name="Bullock K."/>
            <person name="Deik A."/>
            <person name="Scott J."/>
            <person name="Pierce K.A."/>
            <person name="Xavier R.J."/>
            <person name="Alm E.J."/>
        </authorList>
    </citation>
    <scope>NUCLEOTIDE SEQUENCE [LARGE SCALE GENOMIC DNA]</scope>
    <source>
        <strain evidence="8 9">BIOML-A188</strain>
    </source>
</reference>
<name>A0A3E5H677_BACT4</name>
<keyword evidence="4" id="KW-0862">Zinc</keyword>
<dbReference type="PANTHER" id="PTHR43690">
    <property type="entry name" value="NARDILYSIN"/>
    <property type="match status" value="1"/>
</dbReference>
<evidence type="ECO:0000256" key="2">
    <source>
        <dbReference type="ARBA" id="ARBA00022670"/>
    </source>
</evidence>
<evidence type="ECO:0000256" key="4">
    <source>
        <dbReference type="ARBA" id="ARBA00022833"/>
    </source>
</evidence>
<evidence type="ECO:0000313" key="9">
    <source>
        <dbReference type="Proteomes" id="UP000440614"/>
    </source>
</evidence>
<dbReference type="GO" id="GO:0006508">
    <property type="term" value="P:proteolysis"/>
    <property type="evidence" value="ECO:0007669"/>
    <property type="project" value="UniProtKB-KW"/>
</dbReference>
<evidence type="ECO:0000256" key="1">
    <source>
        <dbReference type="ARBA" id="ARBA00007261"/>
    </source>
</evidence>
<proteinExistence type="inferred from homology"/>
<dbReference type="Proteomes" id="UP000440614">
    <property type="component" value="Unassembled WGS sequence"/>
</dbReference>
<dbReference type="SUPFAM" id="SSF63411">
    <property type="entry name" value="LuxS/MPP-like metallohydrolase"/>
    <property type="match status" value="4"/>
</dbReference>
<accession>A0A3E5H677</accession>
<dbReference type="GO" id="GO:0008237">
    <property type="term" value="F:metallopeptidase activity"/>
    <property type="evidence" value="ECO:0007669"/>
    <property type="project" value="UniProtKB-KW"/>
</dbReference>
<feature type="domain" description="Peptidase M16 N-terminal" evidence="6">
    <location>
        <begin position="113"/>
        <end position="161"/>
    </location>
</feature>
<evidence type="ECO:0000313" key="8">
    <source>
        <dbReference type="EMBL" id="KAB4314286.1"/>
    </source>
</evidence>
<feature type="domain" description="Peptidase M16 C-terminal" evidence="7">
    <location>
        <begin position="821"/>
        <end position="936"/>
    </location>
</feature>
<keyword evidence="3" id="KW-0378">Hydrolase</keyword>
<organism evidence="8 9">
    <name type="scientific">Bacteroides thetaiotaomicron</name>
    <dbReference type="NCBI Taxonomy" id="818"/>
    <lineage>
        <taxon>Bacteria</taxon>
        <taxon>Pseudomonadati</taxon>
        <taxon>Bacteroidota</taxon>
        <taxon>Bacteroidia</taxon>
        <taxon>Bacteroidales</taxon>
        <taxon>Bacteroidaceae</taxon>
        <taxon>Bacteroides</taxon>
    </lineage>
</organism>
<dbReference type="AlphaFoldDB" id="A0A3E5H677"/>
<evidence type="ECO:0000259" key="6">
    <source>
        <dbReference type="Pfam" id="PF00675"/>
    </source>
</evidence>
<dbReference type="PANTHER" id="PTHR43690:SF17">
    <property type="entry name" value="PROTEIN YHJJ"/>
    <property type="match status" value="1"/>
</dbReference>
<keyword evidence="5" id="KW-0482">Metalloprotease</keyword>
<dbReference type="Pfam" id="PF00675">
    <property type="entry name" value="Peptidase_M16"/>
    <property type="match status" value="1"/>
</dbReference>
<dbReference type="InterPro" id="IPR007863">
    <property type="entry name" value="Peptidase_M16_C"/>
</dbReference>
<comment type="caution">
    <text evidence="8">The sequence shown here is derived from an EMBL/GenBank/DDBJ whole genome shotgun (WGS) entry which is preliminary data.</text>
</comment>